<feature type="domain" description="Glucosamine/galactosamine-6-phosphate isomerase" evidence="1">
    <location>
        <begin position="9"/>
        <end position="107"/>
    </location>
</feature>
<keyword evidence="2" id="KW-0378">Hydrolase</keyword>
<dbReference type="InterPro" id="IPR006148">
    <property type="entry name" value="Glc/Gal-6P_isomerase"/>
</dbReference>
<evidence type="ECO:0000313" key="2">
    <source>
        <dbReference type="EMBL" id="VAW19608.1"/>
    </source>
</evidence>
<dbReference type="PANTHER" id="PTHR11054:SF0">
    <property type="entry name" value="6-PHOSPHOGLUCONOLACTONASE"/>
    <property type="match status" value="1"/>
</dbReference>
<dbReference type="PANTHER" id="PTHR11054">
    <property type="entry name" value="6-PHOSPHOGLUCONOLACTONASE"/>
    <property type="match status" value="1"/>
</dbReference>
<evidence type="ECO:0000259" key="1">
    <source>
        <dbReference type="Pfam" id="PF01182"/>
    </source>
</evidence>
<feature type="non-terminal residue" evidence="2">
    <location>
        <position position="111"/>
    </location>
</feature>
<dbReference type="Gene3D" id="3.40.50.1360">
    <property type="match status" value="1"/>
</dbReference>
<dbReference type="Pfam" id="PF01182">
    <property type="entry name" value="Glucosamine_iso"/>
    <property type="match status" value="1"/>
</dbReference>
<organism evidence="2">
    <name type="scientific">hydrothermal vent metagenome</name>
    <dbReference type="NCBI Taxonomy" id="652676"/>
    <lineage>
        <taxon>unclassified sequences</taxon>
        <taxon>metagenomes</taxon>
        <taxon>ecological metagenomes</taxon>
    </lineage>
</organism>
<dbReference type="SUPFAM" id="SSF100950">
    <property type="entry name" value="NagB/RpiA/CoA transferase-like"/>
    <property type="match status" value="1"/>
</dbReference>
<dbReference type="EC" id="3.1.1.31" evidence="2"/>
<dbReference type="EMBL" id="UOEQ01000226">
    <property type="protein sequence ID" value="VAW19608.1"/>
    <property type="molecule type" value="Genomic_DNA"/>
</dbReference>
<dbReference type="InterPro" id="IPR039104">
    <property type="entry name" value="6PGL"/>
</dbReference>
<name>A0A3B0TNT0_9ZZZZ</name>
<accession>A0A3B0TNT0</accession>
<protein>
    <submittedName>
        <fullName evidence="2">6-phosphogluconolactonase, eukaryotic type</fullName>
        <ecNumber evidence="2">3.1.1.31</ecNumber>
    </submittedName>
</protein>
<sequence>MIERHDYENPDQLALALANSVANNLRSAIGQRSIASLVVSGGSTPKLFFQTLAQLDGLDWSKIVVSLVDERWVDMSSERSNAAMVKKYLLQGPAEQALFIPLYREGKTPDI</sequence>
<dbReference type="GO" id="GO:0005975">
    <property type="term" value="P:carbohydrate metabolic process"/>
    <property type="evidence" value="ECO:0007669"/>
    <property type="project" value="InterPro"/>
</dbReference>
<gene>
    <name evidence="2" type="ORF">MNBD_ALPHA11-1855</name>
</gene>
<dbReference type="GO" id="GO:0017057">
    <property type="term" value="F:6-phosphogluconolactonase activity"/>
    <property type="evidence" value="ECO:0007669"/>
    <property type="project" value="UniProtKB-EC"/>
</dbReference>
<reference evidence="2" key="1">
    <citation type="submission" date="2018-06" db="EMBL/GenBank/DDBJ databases">
        <authorList>
            <person name="Zhirakovskaya E."/>
        </authorList>
    </citation>
    <scope>NUCLEOTIDE SEQUENCE</scope>
</reference>
<proteinExistence type="predicted"/>
<dbReference type="AlphaFoldDB" id="A0A3B0TNT0"/>
<dbReference type="InterPro" id="IPR037171">
    <property type="entry name" value="NagB/RpiA_transferase-like"/>
</dbReference>